<dbReference type="Pfam" id="PF13478">
    <property type="entry name" value="XdhC_C"/>
    <property type="match status" value="1"/>
</dbReference>
<dbReference type="InterPro" id="IPR003777">
    <property type="entry name" value="XdhC_CoxI"/>
</dbReference>
<evidence type="ECO:0000313" key="3">
    <source>
        <dbReference type="EMBL" id="RUT00906.1"/>
    </source>
</evidence>
<dbReference type="Gene3D" id="3.40.50.720">
    <property type="entry name" value="NAD(P)-binding Rossmann-like Domain"/>
    <property type="match status" value="1"/>
</dbReference>
<evidence type="ECO:0000313" key="4">
    <source>
        <dbReference type="Proteomes" id="UP000282574"/>
    </source>
</evidence>
<dbReference type="Proteomes" id="UP000282574">
    <property type="component" value="Unassembled WGS sequence"/>
</dbReference>
<gene>
    <name evidence="3" type="primary">xdhC</name>
    <name evidence="3" type="ORF">DSM107010_66560</name>
</gene>
<dbReference type="InterPro" id="IPR052698">
    <property type="entry name" value="MoCofactor_Util/Proc"/>
</dbReference>
<reference evidence="3 4" key="1">
    <citation type="journal article" date="2019" name="Genome Biol. Evol.">
        <title>Day and night: Metabolic profiles and evolutionary relationships of six axenic non-marine cyanobacteria.</title>
        <authorList>
            <person name="Will S.E."/>
            <person name="Henke P."/>
            <person name="Boedeker C."/>
            <person name="Huang S."/>
            <person name="Brinkmann H."/>
            <person name="Rohde M."/>
            <person name="Jarek M."/>
            <person name="Friedl T."/>
            <person name="Seufert S."/>
            <person name="Schumacher M."/>
            <person name="Overmann J."/>
            <person name="Neumann-Schaal M."/>
            <person name="Petersen J."/>
        </authorList>
    </citation>
    <scope>NUCLEOTIDE SEQUENCE [LARGE SCALE GENOMIC DNA]</scope>
    <source>
        <strain evidence="3 4">SAG 39.79</strain>
    </source>
</reference>
<organism evidence="3 4">
    <name type="scientific">Chroococcidiopsis cubana SAG 39.79</name>
    <dbReference type="NCBI Taxonomy" id="388085"/>
    <lineage>
        <taxon>Bacteria</taxon>
        <taxon>Bacillati</taxon>
        <taxon>Cyanobacteriota</taxon>
        <taxon>Cyanophyceae</taxon>
        <taxon>Chroococcidiopsidales</taxon>
        <taxon>Chroococcidiopsidaceae</taxon>
        <taxon>Chroococcidiopsis</taxon>
    </lineage>
</organism>
<accession>A0AB37U931</accession>
<dbReference type="RefSeq" id="WP_106166594.1">
    <property type="nucleotide sequence ID" value="NZ_JAVKZF010000002.1"/>
</dbReference>
<protein>
    <submittedName>
        <fullName evidence="3">Xanthine dehydrogenase accessory factor</fullName>
    </submittedName>
</protein>
<feature type="domain" description="XdhC- CoxI" evidence="1">
    <location>
        <begin position="123"/>
        <end position="179"/>
    </location>
</feature>
<sequence>MRNVVADIKRWWNQGDSVALATVVCTQGSSPREPGAVMAVSSSGEVAGSISGGCVEGAVVEEALAAIALNQPRLLTYGVADELGFVVGLTCGGTIQVFVEPLMQKCFGSELPMNFVFDAICKASEQPIALCTLVEGTNVGAKMLVTDRGAIAGSLGNAELDQVVSRNAQRLLTQGWKNLSYYGANGECGQADVAIFIESFVPQPHFIAIGAVDFARSLCKLGKILGYRITVCDARSRFATPARFPEADEIVVNSPGQYLQSIQIDARTIITVLTHDPKFDVPALIAAVRTPAAYIGAMGSRKATADRIRRLKEAGLTETELARICAPIGLDIGANSLEETAVSIMAEVIALKSGRSGCRLSQTQQKSIHVK</sequence>
<dbReference type="InterPro" id="IPR027051">
    <property type="entry name" value="XdhC_Rossmann_dom"/>
</dbReference>
<evidence type="ECO:0000259" key="1">
    <source>
        <dbReference type="Pfam" id="PF02625"/>
    </source>
</evidence>
<dbReference type="PANTHER" id="PTHR30388">
    <property type="entry name" value="ALDEHYDE OXIDOREDUCTASE MOLYBDENUM COFACTOR ASSEMBLY PROTEIN"/>
    <property type="match status" value="1"/>
</dbReference>
<dbReference type="EMBL" id="RSCK01000135">
    <property type="protein sequence ID" value="RUT00906.1"/>
    <property type="molecule type" value="Genomic_DNA"/>
</dbReference>
<comment type="caution">
    <text evidence="3">The sequence shown here is derived from an EMBL/GenBank/DDBJ whole genome shotgun (WGS) entry which is preliminary data.</text>
</comment>
<dbReference type="PANTHER" id="PTHR30388:SF4">
    <property type="entry name" value="MOLYBDENUM COFACTOR INSERTION CHAPERONE PAOD"/>
    <property type="match status" value="1"/>
</dbReference>
<dbReference type="AlphaFoldDB" id="A0AB37U931"/>
<evidence type="ECO:0000259" key="2">
    <source>
        <dbReference type="Pfam" id="PF13478"/>
    </source>
</evidence>
<feature type="domain" description="XdhC Rossmann" evidence="2">
    <location>
        <begin position="207"/>
        <end position="348"/>
    </location>
</feature>
<feature type="domain" description="XdhC- CoxI" evidence="1">
    <location>
        <begin position="11"/>
        <end position="78"/>
    </location>
</feature>
<keyword evidence="4" id="KW-1185">Reference proteome</keyword>
<proteinExistence type="predicted"/>
<dbReference type="Pfam" id="PF02625">
    <property type="entry name" value="XdhC_CoxI"/>
    <property type="match status" value="2"/>
</dbReference>
<name>A0AB37U931_9CYAN</name>